<name>A0AAD0JRL2_9ACTN</name>
<keyword evidence="2" id="KW-1185">Reference proteome</keyword>
<evidence type="ECO:0008006" key="3">
    <source>
        <dbReference type="Google" id="ProtNLM"/>
    </source>
</evidence>
<gene>
    <name evidence="1" type="ORF">A6048_14890</name>
</gene>
<proteinExistence type="predicted"/>
<dbReference type="AlphaFoldDB" id="A0AAD0JRL2"/>
<evidence type="ECO:0000313" key="1">
    <source>
        <dbReference type="EMBL" id="AWH96562.1"/>
    </source>
</evidence>
<sequence length="318" mass="35316">MPARSTDRATPPQRREAAFVRAVHGGEPFLVKIALDAGILTRQDIRSRFRRVHPRVYVRKSTELSPAQKIRAAWLWGGSGSVICGGAAAYLTGEEYFGEELVDDEVQLWRSTWRHAPAGIVVRKWSSAPEWVQYHGMAVTTPARTAIDLARHLTSDVRAVAALDSMCRTGRTDPDAIAAEAFTMSGQVGVRRVLELLPRVDPLAESPKESELRLIMRSTDLPALESQVEVRDGVGALVSRLDLGNREWKVGLQYDGHEHLTRARRDGDSVAMLRLPALGWEVRRVTQGMLHTPQTLTRFVRGAFEKQGWDGQGAGRRG</sequence>
<reference evidence="1 2" key="1">
    <citation type="submission" date="2016-04" db="EMBL/GenBank/DDBJ databases">
        <title>Complete genome sequence of the haloalkaliphilic hydrocarbon-degrading bacterium Dietzia psychralcaliphila ILA-1T, isolated from a drain of a fish product-processing plant.</title>
        <authorList>
            <person name="Zhao J."/>
            <person name="Hu B."/>
            <person name="Geng S."/>
            <person name="Nie Y."/>
            <person name="Tang Y."/>
        </authorList>
    </citation>
    <scope>NUCLEOTIDE SEQUENCE [LARGE SCALE GENOMIC DNA]</scope>
    <source>
        <strain evidence="1 2">ILA-1</strain>
    </source>
</reference>
<accession>A0AAD0JRL2</accession>
<dbReference type="Proteomes" id="UP000244903">
    <property type="component" value="Chromosome"/>
</dbReference>
<evidence type="ECO:0000313" key="2">
    <source>
        <dbReference type="Proteomes" id="UP000244903"/>
    </source>
</evidence>
<dbReference type="KEGG" id="dpc:A6048_14890"/>
<organism evidence="1 2">
    <name type="scientific">Dietzia psychralcaliphila</name>
    <dbReference type="NCBI Taxonomy" id="139021"/>
    <lineage>
        <taxon>Bacteria</taxon>
        <taxon>Bacillati</taxon>
        <taxon>Actinomycetota</taxon>
        <taxon>Actinomycetes</taxon>
        <taxon>Mycobacteriales</taxon>
        <taxon>Dietziaceae</taxon>
        <taxon>Dietzia</taxon>
    </lineage>
</organism>
<protein>
    <recommendedName>
        <fullName evidence="3">Transcriptional regulator, AbiEi antitoxin, Type IV TA system</fullName>
    </recommendedName>
</protein>
<dbReference type="EMBL" id="CP015453">
    <property type="protein sequence ID" value="AWH96562.1"/>
    <property type="molecule type" value="Genomic_DNA"/>
</dbReference>